<protein>
    <submittedName>
        <fullName evidence="1">Uncharacterized protein</fullName>
    </submittedName>
</protein>
<dbReference type="EMBL" id="LGLK01000057">
    <property type="protein sequence ID" value="KPC17543.1"/>
    <property type="molecule type" value="Genomic_DNA"/>
</dbReference>
<dbReference type="Proteomes" id="UP000037943">
    <property type="component" value="Unassembled WGS sequence"/>
</dbReference>
<comment type="caution">
    <text evidence="1">The sequence shown here is derived from an EMBL/GenBank/DDBJ whole genome shotgun (WGS) entry which is preliminary data.</text>
</comment>
<name>A0ABR5KSE2_PSEAV</name>
<evidence type="ECO:0000313" key="1">
    <source>
        <dbReference type="EMBL" id="KPC17543.1"/>
    </source>
</evidence>
<sequence>MKTYGLQQGAVMRPALIPELVGPGDLLIATTQGWEYKVEDRLAWVFEELFQFFAALGAQRLGQGGFLLLFLLGKPVGDVDRFGVATDMSNRAWNGR</sequence>
<gene>
    <name evidence="1" type="ORF">AC499_0745</name>
</gene>
<accession>A0ABR5KSE2</accession>
<keyword evidence="2" id="KW-1185">Reference proteome</keyword>
<proteinExistence type="predicted"/>
<evidence type="ECO:0000313" key="2">
    <source>
        <dbReference type="Proteomes" id="UP000037943"/>
    </source>
</evidence>
<reference evidence="1 2" key="1">
    <citation type="submission" date="2015-10" db="EMBL/GenBank/DDBJ databases">
        <title>Comparative genomics and high-throughput reverse genetic screens identify a new phytobacterial MAMP and an Arabidopsis receptor required for immune elicitation.</title>
        <authorList>
            <person name="Mott G.A."/>
            <person name="Thakur S."/>
            <person name="Wang P.W."/>
            <person name="Desveaux D."/>
            <person name="Guttman D.S."/>
        </authorList>
    </citation>
    <scope>NUCLEOTIDE SEQUENCE [LARGE SCALE GENOMIC DNA]</scope>
    <source>
        <strain evidence="1 2">107</strain>
    </source>
</reference>
<organism evidence="1 2">
    <name type="scientific">Pseudomonas amygdali pv. lachrymans</name>
    <name type="common">Pseudomonas syringae pv. lachrymans</name>
    <dbReference type="NCBI Taxonomy" id="53707"/>
    <lineage>
        <taxon>Bacteria</taxon>
        <taxon>Pseudomonadati</taxon>
        <taxon>Pseudomonadota</taxon>
        <taxon>Gammaproteobacteria</taxon>
        <taxon>Pseudomonadales</taxon>
        <taxon>Pseudomonadaceae</taxon>
        <taxon>Pseudomonas</taxon>
        <taxon>Pseudomonas amygdali</taxon>
    </lineage>
</organism>